<sequence length="106" mass="11470">MIELSPGKSVYTYESHLTKANAKKTATGTACFLLGCFYTEDELVGRSLGGKNGKQAVDTGILDSILSFTRKKFPSTISDSGVKISLGNKITCIEVKLRKRNVHVVS</sequence>
<dbReference type="Gene3D" id="1.10.10.2590">
    <property type="entry name" value="BEN domain"/>
    <property type="match status" value="1"/>
</dbReference>
<evidence type="ECO:0000313" key="1">
    <source>
        <dbReference type="EMBL" id="CAH3198992.1"/>
    </source>
</evidence>
<accession>A0ABN8T3Y9</accession>
<dbReference type="Proteomes" id="UP001159427">
    <property type="component" value="Unassembled WGS sequence"/>
</dbReference>
<name>A0ABN8T3Y9_9CNID</name>
<keyword evidence="2" id="KW-1185">Reference proteome</keyword>
<reference evidence="1 2" key="1">
    <citation type="submission" date="2022-05" db="EMBL/GenBank/DDBJ databases">
        <authorList>
            <consortium name="Genoscope - CEA"/>
            <person name="William W."/>
        </authorList>
    </citation>
    <scope>NUCLEOTIDE SEQUENCE [LARGE SCALE GENOMIC DNA]</scope>
</reference>
<dbReference type="EMBL" id="CALNXI010006286">
    <property type="protein sequence ID" value="CAH3198992.1"/>
    <property type="molecule type" value="Genomic_DNA"/>
</dbReference>
<evidence type="ECO:0000313" key="2">
    <source>
        <dbReference type="Proteomes" id="UP001159427"/>
    </source>
</evidence>
<organism evidence="1 2">
    <name type="scientific">Porites evermanni</name>
    <dbReference type="NCBI Taxonomy" id="104178"/>
    <lineage>
        <taxon>Eukaryota</taxon>
        <taxon>Metazoa</taxon>
        <taxon>Cnidaria</taxon>
        <taxon>Anthozoa</taxon>
        <taxon>Hexacorallia</taxon>
        <taxon>Scleractinia</taxon>
        <taxon>Fungiina</taxon>
        <taxon>Poritidae</taxon>
        <taxon>Porites</taxon>
    </lineage>
</organism>
<comment type="caution">
    <text evidence="1">The sequence shown here is derived from an EMBL/GenBank/DDBJ whole genome shotgun (WGS) entry which is preliminary data.</text>
</comment>
<gene>
    <name evidence="1" type="ORF">PEVE_00037810</name>
</gene>
<proteinExistence type="predicted"/>
<protein>
    <submittedName>
        <fullName evidence="1">Uncharacterized protein</fullName>
    </submittedName>
</protein>